<evidence type="ECO:0000256" key="2">
    <source>
        <dbReference type="ARBA" id="ARBA00023002"/>
    </source>
</evidence>
<accession>A0A935TAF2</accession>
<dbReference type="PANTHER" id="PTHR30466:SF11">
    <property type="entry name" value="FLAVIN-DEPENDENT MONOOXYGENASE, REDUCTASE SUBUNIT HSAB"/>
    <property type="match status" value="1"/>
</dbReference>
<dbReference type="InterPro" id="IPR002563">
    <property type="entry name" value="Flavin_Rdtase-like_dom"/>
</dbReference>
<name>A0A935TAF2_9PROT</name>
<feature type="domain" description="Flavin reductase like" evidence="3">
    <location>
        <begin position="41"/>
        <end position="185"/>
    </location>
</feature>
<keyword evidence="2" id="KW-0560">Oxidoreductase</keyword>
<dbReference type="Pfam" id="PF01613">
    <property type="entry name" value="Flavin_Reduct"/>
    <property type="match status" value="1"/>
</dbReference>
<comment type="similarity">
    <text evidence="1">Belongs to the non-flavoprotein flavin reductase family.</text>
</comment>
<evidence type="ECO:0000313" key="4">
    <source>
        <dbReference type="EMBL" id="MBK7953868.1"/>
    </source>
</evidence>
<dbReference type="InterPro" id="IPR050268">
    <property type="entry name" value="NADH-dep_flavin_reductase"/>
</dbReference>
<dbReference type="SUPFAM" id="SSF50475">
    <property type="entry name" value="FMN-binding split barrel"/>
    <property type="match status" value="1"/>
</dbReference>
<reference evidence="4 5" key="1">
    <citation type="submission" date="2020-10" db="EMBL/GenBank/DDBJ databases">
        <title>Connecting structure to function with the recovery of over 1000 high-quality activated sludge metagenome-assembled genomes encoding full-length rRNA genes using long-read sequencing.</title>
        <authorList>
            <person name="Singleton C.M."/>
            <person name="Petriglieri F."/>
            <person name="Kristensen J.M."/>
            <person name="Kirkegaard R.H."/>
            <person name="Michaelsen T.Y."/>
            <person name="Andersen M.H."/>
            <person name="Karst S.M."/>
            <person name="Dueholm M.S."/>
            <person name="Nielsen P.H."/>
            <person name="Albertsen M."/>
        </authorList>
    </citation>
    <scope>NUCLEOTIDE SEQUENCE [LARGE SCALE GENOMIC DNA]</scope>
    <source>
        <strain evidence="4">Fred_18-Q3-R57-64_BAT3C.720</strain>
    </source>
</reference>
<evidence type="ECO:0000313" key="5">
    <source>
        <dbReference type="Proteomes" id="UP000706151"/>
    </source>
</evidence>
<comment type="caution">
    <text evidence="4">The sequence shown here is derived from an EMBL/GenBank/DDBJ whole genome shotgun (WGS) entry which is preliminary data.</text>
</comment>
<protein>
    <submittedName>
        <fullName evidence="4">Flavin reductase family protein</fullName>
    </submittedName>
</protein>
<dbReference type="Proteomes" id="UP000706151">
    <property type="component" value="Unassembled WGS sequence"/>
</dbReference>
<dbReference type="GO" id="GO:0042602">
    <property type="term" value="F:riboflavin reductase (NADPH) activity"/>
    <property type="evidence" value="ECO:0007669"/>
    <property type="project" value="TreeGrafter"/>
</dbReference>
<gene>
    <name evidence="4" type="ORF">IPK02_07870</name>
</gene>
<organism evidence="4 5">
    <name type="scientific">Candidatus Accumulibacter affinis</name>
    <dbReference type="NCBI Taxonomy" id="2954384"/>
    <lineage>
        <taxon>Bacteria</taxon>
        <taxon>Pseudomonadati</taxon>
        <taxon>Pseudomonadota</taxon>
        <taxon>Betaproteobacteria</taxon>
        <taxon>Candidatus Accumulibacter</taxon>
    </lineage>
</organism>
<dbReference type="GO" id="GO:0010181">
    <property type="term" value="F:FMN binding"/>
    <property type="evidence" value="ECO:0007669"/>
    <property type="project" value="InterPro"/>
</dbReference>
<evidence type="ECO:0000259" key="3">
    <source>
        <dbReference type="SMART" id="SM00903"/>
    </source>
</evidence>
<dbReference type="PANTHER" id="PTHR30466">
    <property type="entry name" value="FLAVIN REDUCTASE"/>
    <property type="match status" value="1"/>
</dbReference>
<dbReference type="SMART" id="SM00903">
    <property type="entry name" value="Flavin_Reduct"/>
    <property type="match status" value="1"/>
</dbReference>
<proteinExistence type="inferred from homology"/>
<dbReference type="AlphaFoldDB" id="A0A935TAF2"/>
<evidence type="ECO:0000256" key="1">
    <source>
        <dbReference type="ARBA" id="ARBA00008898"/>
    </source>
</evidence>
<dbReference type="EMBL" id="JADJOT010000007">
    <property type="protein sequence ID" value="MBK7953868.1"/>
    <property type="molecule type" value="Genomic_DNA"/>
</dbReference>
<dbReference type="InterPro" id="IPR012349">
    <property type="entry name" value="Split_barrel_FMN-bd"/>
</dbReference>
<sequence>MRLSLASPKYPEADDLRCVPDEDGRLLVATEVPCRDLRDTLGSFATGVTVLTTLAPDGEPIGVTISSFNAVSLNPPLILWSLACDSPRLAAFRCASHYAVNVLAANQQWVSDAFASRDDDRFGGVGISSGLAGVPLIEGCSAWFECRNEVQYPGGDHLVFIGRVERHARGDAADPLIFHAGRYRQLRDDCGS</sequence>
<dbReference type="Gene3D" id="2.30.110.10">
    <property type="entry name" value="Electron Transport, Fmn-binding Protein, Chain A"/>
    <property type="match status" value="1"/>
</dbReference>